<dbReference type="Proteomes" id="UP000286134">
    <property type="component" value="Unassembled WGS sequence"/>
</dbReference>
<feature type="domain" description="Multiple myeloma tumor-associated protein 2-like N-terminal" evidence="2">
    <location>
        <begin position="11"/>
        <end position="95"/>
    </location>
</feature>
<evidence type="ECO:0000313" key="3">
    <source>
        <dbReference type="EMBL" id="RKF63270.1"/>
    </source>
</evidence>
<protein>
    <submittedName>
        <fullName evidence="3">Putative kinase phosphorylation protein</fullName>
    </submittedName>
</protein>
<keyword evidence="3" id="KW-0808">Transferase</keyword>
<proteinExistence type="predicted"/>
<reference evidence="3 4" key="1">
    <citation type="journal article" date="2018" name="BMC Genomics">
        <title>Comparative genome analyses reveal sequence features reflecting distinct modes of host-adaptation between dicot and monocot powdery mildew.</title>
        <authorList>
            <person name="Wu Y."/>
            <person name="Ma X."/>
            <person name="Pan Z."/>
            <person name="Kale S.D."/>
            <person name="Song Y."/>
            <person name="King H."/>
            <person name="Zhang Q."/>
            <person name="Presley C."/>
            <person name="Deng X."/>
            <person name="Wei C.I."/>
            <person name="Xiao S."/>
        </authorList>
    </citation>
    <scope>NUCLEOTIDE SEQUENCE [LARGE SCALE GENOMIC DNA]</scope>
    <source>
        <strain evidence="3">UMSG2</strain>
    </source>
</reference>
<feature type="compositionally biased region" description="Basic and acidic residues" evidence="1">
    <location>
        <begin position="147"/>
        <end position="163"/>
    </location>
</feature>
<dbReference type="InterPro" id="IPR039207">
    <property type="entry name" value="MMTAG2-like"/>
</dbReference>
<dbReference type="PANTHER" id="PTHR14580:SF0">
    <property type="entry name" value="MULTIPLE MYELOMA TUMOR-ASSOCIATED PROTEIN 2"/>
    <property type="match status" value="1"/>
</dbReference>
<organism evidence="3 4">
    <name type="scientific">Erysiphe neolycopersici</name>
    <dbReference type="NCBI Taxonomy" id="212602"/>
    <lineage>
        <taxon>Eukaryota</taxon>
        <taxon>Fungi</taxon>
        <taxon>Dikarya</taxon>
        <taxon>Ascomycota</taxon>
        <taxon>Pezizomycotina</taxon>
        <taxon>Leotiomycetes</taxon>
        <taxon>Erysiphales</taxon>
        <taxon>Erysiphaceae</taxon>
        <taxon>Erysiphe</taxon>
    </lineage>
</organism>
<dbReference type="AlphaFoldDB" id="A0A420I0R9"/>
<dbReference type="InterPro" id="IPR019315">
    <property type="entry name" value="MMTA2_N"/>
</dbReference>
<dbReference type="GO" id="GO:0016301">
    <property type="term" value="F:kinase activity"/>
    <property type="evidence" value="ECO:0007669"/>
    <property type="project" value="UniProtKB-KW"/>
</dbReference>
<evidence type="ECO:0000256" key="1">
    <source>
        <dbReference type="SAM" id="MobiDB-lite"/>
    </source>
</evidence>
<dbReference type="EMBL" id="MCFK01002675">
    <property type="protein sequence ID" value="RKF63270.1"/>
    <property type="molecule type" value="Genomic_DNA"/>
</dbReference>
<keyword evidence="4" id="KW-1185">Reference proteome</keyword>
<feature type="compositionally biased region" description="Basic residues" evidence="1">
    <location>
        <begin position="242"/>
        <end position="266"/>
    </location>
</feature>
<name>A0A420I0R9_9PEZI</name>
<accession>A0A420I0R9</accession>
<dbReference type="PANTHER" id="PTHR14580">
    <property type="entry name" value="MULTIPLE MYELOMA TUMOR-ASSOCIATED PROTEIN 2 FAMILY MEMBER"/>
    <property type="match status" value="1"/>
</dbReference>
<feature type="region of interest" description="Disordered" evidence="1">
    <location>
        <begin position="147"/>
        <end position="266"/>
    </location>
</feature>
<dbReference type="STRING" id="212602.A0A420I0R9"/>
<evidence type="ECO:0000313" key="4">
    <source>
        <dbReference type="Proteomes" id="UP000286134"/>
    </source>
</evidence>
<dbReference type="Pfam" id="PF10159">
    <property type="entry name" value="MMtag"/>
    <property type="match status" value="1"/>
</dbReference>
<keyword evidence="3" id="KW-0418">Kinase</keyword>
<comment type="caution">
    <text evidence="3">The sequence shown here is derived from an EMBL/GenBank/DDBJ whole genome shotgun (WGS) entry which is preliminary data.</text>
</comment>
<feature type="compositionally biased region" description="Basic and acidic residues" evidence="1">
    <location>
        <begin position="187"/>
        <end position="202"/>
    </location>
</feature>
<evidence type="ECO:0000259" key="2">
    <source>
        <dbReference type="Pfam" id="PF10159"/>
    </source>
</evidence>
<feature type="compositionally biased region" description="Basic and acidic residues" evidence="1">
    <location>
        <begin position="209"/>
        <end position="241"/>
    </location>
</feature>
<sequence length="266" mass="30892">MDLLSSIRKEGSRGGVNFSWSDVTTSQHRENYLGHSIMAPVGRWQKGKDLSWYARGDDNSIKNGETAEEKHIRERKEEIRRIKDAEEDALARALGLPVKDRSTTGSNSITLGEVNKAVREAGVGEENEAGTGSSFTFFSGQIHNLQEKVKSTEDSDRSYVRKIEGRRKRSRSPRRERLSGRHRNHLRSPEDKNNSRYRDSRNRHLRNQSIERRYSGDLSRRRYRSESPDRVRSRGGRESREKHRRSKSPTSHSHSHHYHHRKGRDI</sequence>
<dbReference type="OrthoDB" id="5390672at2759"/>
<gene>
    <name evidence="3" type="ORF">OnM2_026047</name>
</gene>